<reference evidence="1" key="1">
    <citation type="submission" date="2022-09" db="EMBL/GenBank/DDBJ databases">
        <title>Complete genome sequence of Rossellomorea vietnamensis strain RL-WG62, a newly isolated PGPR with the potential for plant salinity stress alleviation.</title>
        <authorList>
            <person name="Ren L."/>
            <person name="Wang G."/>
            <person name="Hu H."/>
        </authorList>
    </citation>
    <scope>NUCLEOTIDE SEQUENCE</scope>
    <source>
        <strain evidence="1">RL-WG62</strain>
    </source>
</reference>
<dbReference type="Proteomes" id="UP001064027">
    <property type="component" value="Chromosome"/>
</dbReference>
<organism evidence="1 2">
    <name type="scientific">Rossellomorea vietnamensis</name>
    <dbReference type="NCBI Taxonomy" id="218284"/>
    <lineage>
        <taxon>Bacteria</taxon>
        <taxon>Bacillati</taxon>
        <taxon>Bacillota</taxon>
        <taxon>Bacilli</taxon>
        <taxon>Bacillales</taxon>
        <taxon>Bacillaceae</taxon>
        <taxon>Rossellomorea</taxon>
    </lineage>
</organism>
<protein>
    <submittedName>
        <fullName evidence="1">Glycosyltransferase family 4 protein</fullName>
    </submittedName>
</protein>
<proteinExistence type="predicted"/>
<keyword evidence="2" id="KW-1185">Reference proteome</keyword>
<evidence type="ECO:0000313" key="2">
    <source>
        <dbReference type="Proteomes" id="UP001064027"/>
    </source>
</evidence>
<evidence type="ECO:0000313" key="1">
    <source>
        <dbReference type="EMBL" id="UXH45328.1"/>
    </source>
</evidence>
<sequence>MKILLATFFVIPHLGGLWNYMQQLRKELTSLGHEVDLLGSGENQDFIYIFNKNEKYIGDINILNSEKNKSVTTTDFFVKRYQALIQFYESSLRKLDINQYDLIHTQDVFSTGIVNKVRPQKTALVASLHGSVAHELKHFHIKKSPTSQLAYKYFDQIEYDGASSAEYTIVANEWLKNKLIFEYKAPGKNIKILHYGYDIKNFFNKLKGQSSISAPFGKKVIIFTGRLVELKGVHFLISSLQMLKQTREDWVCWIVGDGVKFTSLQKQVNDLKLNNEVIFWGSRKDVPSLLSKSDIFVLPSLFENQPLSVIEAQLLGKAVIVSDAGGLPEMIKHRSTGIITKAGNPQHLTNAINELLENESFREVLGQNAQKWAMTFWSQEKAIKKLIKIYDQAISERKKA</sequence>
<dbReference type="EMBL" id="CP104558">
    <property type="protein sequence ID" value="UXH45328.1"/>
    <property type="molecule type" value="Genomic_DNA"/>
</dbReference>
<name>A0ACD4C9S4_9BACI</name>
<accession>A0ACD4C9S4</accession>
<gene>
    <name evidence="1" type="ORF">N5C46_04485</name>
</gene>